<comment type="caution">
    <text evidence="2">The sequence shown here is derived from an EMBL/GenBank/DDBJ whole genome shotgun (WGS) entry which is preliminary data.</text>
</comment>
<dbReference type="AlphaFoldDB" id="A0A8T0H1B2"/>
<sequence length="54" mass="6150">MLFFGVPLLSSGAYLPLCDAFVVSYSVIHLEKRFQLTHLLRFLMYAGLKILETS</sequence>
<keyword evidence="1" id="KW-0732">Signal</keyword>
<feature type="signal peptide" evidence="1">
    <location>
        <begin position="1"/>
        <end position="20"/>
    </location>
</feature>
<protein>
    <submittedName>
        <fullName evidence="2">Uncharacterized protein</fullName>
    </submittedName>
</protein>
<feature type="chain" id="PRO_5035743073" evidence="1">
    <location>
        <begin position="21"/>
        <end position="54"/>
    </location>
</feature>
<reference evidence="2" key="1">
    <citation type="submission" date="2020-06" db="EMBL/GenBank/DDBJ databases">
        <title>WGS assembly of Ceratodon purpureus strain R40.</title>
        <authorList>
            <person name="Carey S.B."/>
            <person name="Jenkins J."/>
            <person name="Shu S."/>
            <person name="Lovell J.T."/>
            <person name="Sreedasyam A."/>
            <person name="Maumus F."/>
            <person name="Tiley G.P."/>
            <person name="Fernandez-Pozo N."/>
            <person name="Barry K."/>
            <person name="Chen C."/>
            <person name="Wang M."/>
            <person name="Lipzen A."/>
            <person name="Daum C."/>
            <person name="Saski C.A."/>
            <person name="Payton A.C."/>
            <person name="Mcbreen J.C."/>
            <person name="Conrad R.E."/>
            <person name="Kollar L.M."/>
            <person name="Olsson S."/>
            <person name="Huttunen S."/>
            <person name="Landis J.B."/>
            <person name="Wickett N.J."/>
            <person name="Johnson M.G."/>
            <person name="Rensing S.A."/>
            <person name="Grimwood J."/>
            <person name="Schmutz J."/>
            <person name="Mcdaniel S.F."/>
        </authorList>
    </citation>
    <scope>NUCLEOTIDE SEQUENCE</scope>
    <source>
        <strain evidence="2">R40</strain>
    </source>
</reference>
<dbReference type="Proteomes" id="UP000822688">
    <property type="component" value="Chromosome 8"/>
</dbReference>
<evidence type="ECO:0000313" key="3">
    <source>
        <dbReference type="Proteomes" id="UP000822688"/>
    </source>
</evidence>
<accession>A0A8T0H1B2</accession>
<proteinExistence type="predicted"/>
<evidence type="ECO:0000256" key="1">
    <source>
        <dbReference type="SAM" id="SignalP"/>
    </source>
</evidence>
<keyword evidence="3" id="KW-1185">Reference proteome</keyword>
<dbReference type="EMBL" id="CM026429">
    <property type="protein sequence ID" value="KAG0564515.1"/>
    <property type="molecule type" value="Genomic_DNA"/>
</dbReference>
<evidence type="ECO:0000313" key="2">
    <source>
        <dbReference type="EMBL" id="KAG0564515.1"/>
    </source>
</evidence>
<organism evidence="2 3">
    <name type="scientific">Ceratodon purpureus</name>
    <name type="common">Fire moss</name>
    <name type="synonym">Dicranum purpureum</name>
    <dbReference type="NCBI Taxonomy" id="3225"/>
    <lineage>
        <taxon>Eukaryota</taxon>
        <taxon>Viridiplantae</taxon>
        <taxon>Streptophyta</taxon>
        <taxon>Embryophyta</taxon>
        <taxon>Bryophyta</taxon>
        <taxon>Bryophytina</taxon>
        <taxon>Bryopsida</taxon>
        <taxon>Dicranidae</taxon>
        <taxon>Pseudoditrichales</taxon>
        <taxon>Ditrichaceae</taxon>
        <taxon>Ceratodon</taxon>
    </lineage>
</organism>
<gene>
    <name evidence="2" type="ORF">KC19_8G116700</name>
</gene>
<name>A0A8T0H1B2_CERPU</name>